<dbReference type="InterPro" id="IPR001610">
    <property type="entry name" value="PAC"/>
</dbReference>
<reference evidence="8" key="1">
    <citation type="journal article" date="2023" name="Mar. Drugs">
        <title>Gemmata algarum, a Novel Planctomycete Isolated from an Algal Mat, Displays Antimicrobial Activity.</title>
        <authorList>
            <person name="Kumar G."/>
            <person name="Kallscheuer N."/>
            <person name="Kashif M."/>
            <person name="Ahamad S."/>
            <person name="Jagadeeshwari U."/>
            <person name="Pannikurungottu S."/>
            <person name="Haufschild T."/>
            <person name="Kabuu M."/>
            <person name="Sasikala C."/>
            <person name="Jogler C."/>
            <person name="Ramana C."/>
        </authorList>
    </citation>
    <scope>NUCLEOTIDE SEQUENCE [LARGE SCALE GENOMIC DNA]</scope>
    <source>
        <strain evidence="8">JC673</strain>
    </source>
</reference>
<dbReference type="InterPro" id="IPR051310">
    <property type="entry name" value="MCP_chemotaxis"/>
</dbReference>
<feature type="domain" description="PAC" evidence="5">
    <location>
        <begin position="226"/>
        <end position="278"/>
    </location>
</feature>
<comment type="caution">
    <text evidence="7">The sequence shown here is derived from an EMBL/GenBank/DDBJ whole genome shotgun (WGS) entry which is preliminary data.</text>
</comment>
<proteinExistence type="inferred from homology"/>
<dbReference type="InterPro" id="IPR004090">
    <property type="entry name" value="Chemotax_Me-accpt_rcpt"/>
</dbReference>
<dbReference type="SMART" id="SM00283">
    <property type="entry name" value="MA"/>
    <property type="match status" value="1"/>
</dbReference>
<evidence type="ECO:0000259" key="6">
    <source>
        <dbReference type="PROSITE" id="PS50885"/>
    </source>
</evidence>
<dbReference type="PRINTS" id="PR00260">
    <property type="entry name" value="CHEMTRNSDUCR"/>
</dbReference>
<evidence type="ECO:0000259" key="4">
    <source>
        <dbReference type="PROSITE" id="PS50111"/>
    </source>
</evidence>
<comment type="similarity">
    <text evidence="2">Belongs to the methyl-accepting chemotaxis (MCP) protein family.</text>
</comment>
<dbReference type="PROSITE" id="PS50113">
    <property type="entry name" value="PAC"/>
    <property type="match status" value="1"/>
</dbReference>
<name>A0ABU5F436_9BACT</name>
<organism evidence="7 8">
    <name type="scientific">Gemmata algarum</name>
    <dbReference type="NCBI Taxonomy" id="2975278"/>
    <lineage>
        <taxon>Bacteria</taxon>
        <taxon>Pseudomonadati</taxon>
        <taxon>Planctomycetota</taxon>
        <taxon>Planctomycetia</taxon>
        <taxon>Gemmatales</taxon>
        <taxon>Gemmataceae</taxon>
        <taxon>Gemmata</taxon>
    </lineage>
</organism>
<evidence type="ECO:0000256" key="1">
    <source>
        <dbReference type="ARBA" id="ARBA00022481"/>
    </source>
</evidence>
<evidence type="ECO:0000259" key="5">
    <source>
        <dbReference type="PROSITE" id="PS50113"/>
    </source>
</evidence>
<accession>A0ABU5F436</accession>
<dbReference type="NCBIfam" id="TIGR00229">
    <property type="entry name" value="sensory_box"/>
    <property type="match status" value="1"/>
</dbReference>
<dbReference type="InterPro" id="IPR004089">
    <property type="entry name" value="MCPsignal_dom"/>
</dbReference>
<dbReference type="EMBL" id="JAXBLV010000211">
    <property type="protein sequence ID" value="MDY3562269.1"/>
    <property type="molecule type" value="Genomic_DNA"/>
</dbReference>
<dbReference type="InterPro" id="IPR003660">
    <property type="entry name" value="HAMP_dom"/>
</dbReference>
<dbReference type="SUPFAM" id="SSF58104">
    <property type="entry name" value="Methyl-accepting chemotaxis protein (MCP) signaling domain"/>
    <property type="match status" value="1"/>
</dbReference>
<dbReference type="InterPro" id="IPR013655">
    <property type="entry name" value="PAS_fold_3"/>
</dbReference>
<keyword evidence="8" id="KW-1185">Reference proteome</keyword>
<dbReference type="Pfam" id="PF08447">
    <property type="entry name" value="PAS_3"/>
    <property type="match status" value="1"/>
</dbReference>
<dbReference type="CDD" id="cd00130">
    <property type="entry name" value="PAS"/>
    <property type="match status" value="1"/>
</dbReference>
<dbReference type="PANTHER" id="PTHR43531">
    <property type="entry name" value="PROTEIN ICFG"/>
    <property type="match status" value="1"/>
</dbReference>
<evidence type="ECO:0000256" key="2">
    <source>
        <dbReference type="ARBA" id="ARBA00029447"/>
    </source>
</evidence>
<dbReference type="Proteomes" id="UP001272242">
    <property type="component" value="Unassembled WGS sequence"/>
</dbReference>
<evidence type="ECO:0000313" key="8">
    <source>
        <dbReference type="Proteomes" id="UP001272242"/>
    </source>
</evidence>
<protein>
    <submittedName>
        <fullName evidence="7">Methyl-accepting chemotaxis protein</fullName>
    </submittedName>
</protein>
<evidence type="ECO:0000256" key="3">
    <source>
        <dbReference type="PROSITE-ProRule" id="PRU00284"/>
    </source>
</evidence>
<dbReference type="Gene3D" id="3.30.450.20">
    <property type="entry name" value="PAS domain"/>
    <property type="match status" value="2"/>
</dbReference>
<dbReference type="SMART" id="SM00086">
    <property type="entry name" value="PAC"/>
    <property type="match status" value="1"/>
</dbReference>
<sequence>MGLLSRLFKAASGATGDVTSPPSHTGHRLPIEVPVQILDAIKFNVMYCDTQFVIRYANPATIQTLKRLQQYLPIPAESLVGSSIDVFHKRPAHQRGVLASASTIPPVTNIRVGPETLELRVQPVFSVTGTRLGTLVTWDVITRQLELEAANTDSRGQIDSIKQSFAVIEFEMNGNVRTANDVFLKAMGYTLAEIKGRHHSMFVEQAYAASAEYREFWAKLNRGEPVIRELKRVDKAGQEVWLQASYNPIMGADGKPYKVVKFATDLTEQKRKAGAILSAVNRMASGDFAQTVPSLGDDLLAQVGTALNEAIGAVRSALESVREVSEQLADAAAQLSSASEEISTGAQQQASSLEETASTLHEITATVRQSADSAQQARQLANGSREVAERGGSVVSGAVEAMGEINTSSKKIAEIITTIDEIAFQTNLLALNAAVEAARAGEQGRGFAVVASEVRNLAQRSATAAKEIKALIGDSVKKVDAGTDLVNRSGATLAEIVSSVKRVTEIVAEIASASKDQASGIEQVNKAVGQMDTVTQRNASQTEEMSATAQTLTDQAAQLRELVARFKLGAVSRPSVRKASTKARSYG</sequence>
<dbReference type="InterPro" id="IPR035965">
    <property type="entry name" value="PAS-like_dom_sf"/>
</dbReference>
<dbReference type="PANTHER" id="PTHR43531:SF14">
    <property type="entry name" value="METHYL-ACCEPTING CHEMOTAXIS PROTEIN I-RELATED"/>
    <property type="match status" value="1"/>
</dbReference>
<dbReference type="CDD" id="cd11386">
    <property type="entry name" value="MCP_signal"/>
    <property type="match status" value="1"/>
</dbReference>
<dbReference type="PROSITE" id="PS50885">
    <property type="entry name" value="HAMP"/>
    <property type="match status" value="1"/>
</dbReference>
<dbReference type="Pfam" id="PF00015">
    <property type="entry name" value="MCPsignal"/>
    <property type="match status" value="1"/>
</dbReference>
<dbReference type="InterPro" id="IPR000700">
    <property type="entry name" value="PAS-assoc_C"/>
</dbReference>
<dbReference type="SUPFAM" id="SSF55785">
    <property type="entry name" value="PYP-like sensor domain (PAS domain)"/>
    <property type="match status" value="1"/>
</dbReference>
<feature type="domain" description="HAMP" evidence="6">
    <location>
        <begin position="275"/>
        <end position="319"/>
    </location>
</feature>
<dbReference type="PROSITE" id="PS50111">
    <property type="entry name" value="CHEMOTAXIS_TRANSDUC_2"/>
    <property type="match status" value="1"/>
</dbReference>
<dbReference type="InterPro" id="IPR000014">
    <property type="entry name" value="PAS"/>
</dbReference>
<feature type="domain" description="Methyl-accepting transducer" evidence="4">
    <location>
        <begin position="324"/>
        <end position="553"/>
    </location>
</feature>
<keyword evidence="3" id="KW-0807">Transducer</keyword>
<dbReference type="Gene3D" id="1.10.287.950">
    <property type="entry name" value="Methyl-accepting chemotaxis protein"/>
    <property type="match status" value="1"/>
</dbReference>
<gene>
    <name evidence="7" type="ORF">R5W23_003731</name>
</gene>
<dbReference type="RefSeq" id="WP_320688591.1">
    <property type="nucleotide sequence ID" value="NZ_JAXBLV010000211.1"/>
</dbReference>
<evidence type="ECO:0000313" key="7">
    <source>
        <dbReference type="EMBL" id="MDY3562269.1"/>
    </source>
</evidence>
<keyword evidence="1" id="KW-0488">Methylation</keyword>